<dbReference type="AlphaFoldDB" id="A0AAV8XW27"/>
<protein>
    <submittedName>
        <fullName evidence="1">Uncharacterized protein</fullName>
    </submittedName>
</protein>
<dbReference type="Proteomes" id="UP001162162">
    <property type="component" value="Unassembled WGS sequence"/>
</dbReference>
<comment type="caution">
    <text evidence="1">The sequence shown here is derived from an EMBL/GenBank/DDBJ whole genome shotgun (WGS) entry which is preliminary data.</text>
</comment>
<evidence type="ECO:0000313" key="2">
    <source>
        <dbReference type="Proteomes" id="UP001162162"/>
    </source>
</evidence>
<sequence>MEELELYFQQQSRIARFVMEKLKTAQRIKIIEITFHLLVDHILLGLKPTFSECVTAGRGIHEKRLVVYGTNKFWEPLTYTIDTQTITSIRHKSHVTPAHFMWFTQFSLYNSIGTNTITS</sequence>
<keyword evidence="2" id="KW-1185">Reference proteome</keyword>
<name>A0AAV8XW27_9CUCU</name>
<gene>
    <name evidence="1" type="ORF">NQ318_011307</name>
</gene>
<reference evidence="1" key="1">
    <citation type="journal article" date="2023" name="Insect Mol. Biol.">
        <title>Genome sequencing provides insights into the evolution of gene families encoding plant cell wall-degrading enzymes in longhorned beetles.</title>
        <authorList>
            <person name="Shin N.R."/>
            <person name="Okamura Y."/>
            <person name="Kirsch R."/>
            <person name="Pauchet Y."/>
        </authorList>
    </citation>
    <scope>NUCLEOTIDE SEQUENCE</scope>
    <source>
        <strain evidence="1">AMC_N1</strain>
    </source>
</reference>
<proteinExistence type="predicted"/>
<evidence type="ECO:0000313" key="1">
    <source>
        <dbReference type="EMBL" id="KAJ8942894.1"/>
    </source>
</evidence>
<accession>A0AAV8XW27</accession>
<organism evidence="1 2">
    <name type="scientific">Aromia moschata</name>
    <dbReference type="NCBI Taxonomy" id="1265417"/>
    <lineage>
        <taxon>Eukaryota</taxon>
        <taxon>Metazoa</taxon>
        <taxon>Ecdysozoa</taxon>
        <taxon>Arthropoda</taxon>
        <taxon>Hexapoda</taxon>
        <taxon>Insecta</taxon>
        <taxon>Pterygota</taxon>
        <taxon>Neoptera</taxon>
        <taxon>Endopterygota</taxon>
        <taxon>Coleoptera</taxon>
        <taxon>Polyphaga</taxon>
        <taxon>Cucujiformia</taxon>
        <taxon>Chrysomeloidea</taxon>
        <taxon>Cerambycidae</taxon>
        <taxon>Cerambycinae</taxon>
        <taxon>Callichromatini</taxon>
        <taxon>Aromia</taxon>
    </lineage>
</organism>
<dbReference type="EMBL" id="JAPWTK010000309">
    <property type="protein sequence ID" value="KAJ8942894.1"/>
    <property type="molecule type" value="Genomic_DNA"/>
</dbReference>